<dbReference type="InterPro" id="IPR050346">
    <property type="entry name" value="FMO-like"/>
</dbReference>
<dbReference type="Gene3D" id="3.50.50.60">
    <property type="entry name" value="FAD/NAD(P)-binding domain"/>
    <property type="match status" value="1"/>
</dbReference>
<dbReference type="AlphaFoldDB" id="A0A2T0R8P3"/>
<dbReference type="Proteomes" id="UP000238083">
    <property type="component" value="Unassembled WGS sequence"/>
</dbReference>
<feature type="compositionally biased region" description="Basic and acidic residues" evidence="7">
    <location>
        <begin position="14"/>
        <end position="26"/>
    </location>
</feature>
<dbReference type="Pfam" id="PF00743">
    <property type="entry name" value="FMO-like"/>
    <property type="match status" value="1"/>
</dbReference>
<dbReference type="GO" id="GO:0050661">
    <property type="term" value="F:NADP binding"/>
    <property type="evidence" value="ECO:0007669"/>
    <property type="project" value="InterPro"/>
</dbReference>
<name>A0A2T0R8P3_9ACTN</name>
<dbReference type="InterPro" id="IPR036188">
    <property type="entry name" value="FAD/NAD-bd_sf"/>
</dbReference>
<gene>
    <name evidence="8" type="ORF">CLV37_102473</name>
</gene>
<evidence type="ECO:0000313" key="9">
    <source>
        <dbReference type="Proteomes" id="UP000238083"/>
    </source>
</evidence>
<evidence type="ECO:0000256" key="2">
    <source>
        <dbReference type="ARBA" id="ARBA00010139"/>
    </source>
</evidence>
<proteinExistence type="inferred from homology"/>
<dbReference type="SUPFAM" id="SSF51905">
    <property type="entry name" value="FAD/NAD(P)-binding domain"/>
    <property type="match status" value="2"/>
</dbReference>
<keyword evidence="6" id="KW-0560">Oxidoreductase</keyword>
<dbReference type="PRINTS" id="PR00370">
    <property type="entry name" value="FMOXYGENASE"/>
</dbReference>
<reference evidence="8 9" key="1">
    <citation type="submission" date="2018-03" db="EMBL/GenBank/DDBJ databases">
        <title>Genomic Encyclopedia of Archaeal and Bacterial Type Strains, Phase II (KMG-II): from individual species to whole genera.</title>
        <authorList>
            <person name="Goeker M."/>
        </authorList>
    </citation>
    <scope>NUCLEOTIDE SEQUENCE [LARGE SCALE GENOMIC DNA]</scope>
    <source>
        <strain evidence="8 9">DSM 19711</strain>
    </source>
</reference>
<comment type="caution">
    <text evidence="8">The sequence shown here is derived from an EMBL/GenBank/DDBJ whole genome shotgun (WGS) entry which is preliminary data.</text>
</comment>
<feature type="region of interest" description="Disordered" evidence="7">
    <location>
        <begin position="1"/>
        <end position="26"/>
    </location>
</feature>
<dbReference type="PANTHER" id="PTHR23023">
    <property type="entry name" value="DIMETHYLANILINE MONOOXYGENASE"/>
    <property type="match status" value="1"/>
</dbReference>
<keyword evidence="3" id="KW-0285">Flavoprotein</keyword>
<dbReference type="InterPro" id="IPR020946">
    <property type="entry name" value="Flavin_mOase-like"/>
</dbReference>
<comment type="similarity">
    <text evidence="1">Belongs to the FMO family.</text>
</comment>
<evidence type="ECO:0000313" key="8">
    <source>
        <dbReference type="EMBL" id="PRY17510.1"/>
    </source>
</evidence>
<evidence type="ECO:0000256" key="1">
    <source>
        <dbReference type="ARBA" id="ARBA00009183"/>
    </source>
</evidence>
<evidence type="ECO:0000256" key="3">
    <source>
        <dbReference type="ARBA" id="ARBA00022630"/>
    </source>
</evidence>
<keyword evidence="4" id="KW-0274">FAD</keyword>
<evidence type="ECO:0000256" key="6">
    <source>
        <dbReference type="ARBA" id="ARBA00023002"/>
    </source>
</evidence>
<sequence>MPVNAAPPTPPGGPRDERPAEEPAEDRGQATLVIGAGPAGLAAARALRARDLPYDHVERHGIGGIWDIDAPGSPMYEAAHFISSKTLSGFEGFPMPEEFPDYPNHRQVLSFLRDFADAHDLTDRVETGVTVTDVTQEPDGRWLVTTAGGRRRRYGAVVCCTGAQWFPAVPDLPGEFTGTFVHSSTYRNADDLRGRRVLVIGGGNSACDIAVDAARTAERVVLSMRRGYWFIPKHVLGRPSDVFASGGPHLPVRVQQFLFSRALTLLHGKPSRWGLQDPDHRLFETHPVLNSNLFLALQHGDIDPRPGIAAVDGRTVTFTDGRTAEVDTIIAATGYRHRVPYAQRYFGDEQHPDLYLTAFSREHEGLFGIGFTETNSGAFKHFDAFAQMIASHLQDRRSNPERYAQFVRFLRTDRPDLSGGIRFDASPRHRGYVDADALTAYRAEVGRRFGWRLQTGTRRAVPTAHALTGAGS</sequence>
<dbReference type="InterPro" id="IPR000960">
    <property type="entry name" value="Flavin_mOase"/>
</dbReference>
<evidence type="ECO:0000256" key="7">
    <source>
        <dbReference type="SAM" id="MobiDB-lite"/>
    </source>
</evidence>
<evidence type="ECO:0000256" key="4">
    <source>
        <dbReference type="ARBA" id="ARBA00022827"/>
    </source>
</evidence>
<comment type="similarity">
    <text evidence="2">Belongs to the FAD-binding monooxygenase family.</text>
</comment>
<evidence type="ECO:0000256" key="5">
    <source>
        <dbReference type="ARBA" id="ARBA00022857"/>
    </source>
</evidence>
<organism evidence="8 9">
    <name type="scientific">Kineococcus rhizosphaerae</name>
    <dbReference type="NCBI Taxonomy" id="559628"/>
    <lineage>
        <taxon>Bacteria</taxon>
        <taxon>Bacillati</taxon>
        <taxon>Actinomycetota</taxon>
        <taxon>Actinomycetes</taxon>
        <taxon>Kineosporiales</taxon>
        <taxon>Kineosporiaceae</taxon>
        <taxon>Kineococcus</taxon>
    </lineage>
</organism>
<dbReference type="GO" id="GO:0004499">
    <property type="term" value="F:N,N-dimethylaniline monooxygenase activity"/>
    <property type="evidence" value="ECO:0007669"/>
    <property type="project" value="InterPro"/>
</dbReference>
<keyword evidence="5" id="KW-0521">NADP</keyword>
<feature type="compositionally biased region" description="Pro residues" evidence="7">
    <location>
        <begin position="1"/>
        <end position="13"/>
    </location>
</feature>
<accession>A0A2T0R8P3</accession>
<protein>
    <submittedName>
        <fullName evidence="8">Cation diffusion facilitator CzcD-associated flavoprotein CzcO</fullName>
    </submittedName>
</protein>
<keyword evidence="9" id="KW-1185">Reference proteome</keyword>
<dbReference type="GO" id="GO:0050660">
    <property type="term" value="F:flavin adenine dinucleotide binding"/>
    <property type="evidence" value="ECO:0007669"/>
    <property type="project" value="InterPro"/>
</dbReference>
<dbReference type="EMBL" id="PVZF01000002">
    <property type="protein sequence ID" value="PRY17510.1"/>
    <property type="molecule type" value="Genomic_DNA"/>
</dbReference>